<dbReference type="GO" id="GO:0016787">
    <property type="term" value="F:hydrolase activity"/>
    <property type="evidence" value="ECO:0007669"/>
    <property type="project" value="UniProtKB-KW"/>
</dbReference>
<name>A0ABR6Y466_9FLAO</name>
<dbReference type="PANTHER" id="PTHR35531:SF1">
    <property type="entry name" value="INNER MEMBRANE PROTEIN YBCI-RELATED"/>
    <property type="match status" value="1"/>
</dbReference>
<sequence length="175" mass="19390">MASIFGHGLVAFTTSKVIDSKSNKLLLYLAIGSAMLPDLDVLAFKLGIDYLHPFGHRGFTHSIVFAVLWSISLAFLFGKTRKLIFAIVLFLSTLSHGLLDAMTSGGKGVGFFIPFENSRYFFPFREIKVSPIGIEKFFSEWGVNVILSELKYIGIPCLLILITMSIARKSGSYIK</sequence>
<keyword evidence="3" id="KW-1185">Reference proteome</keyword>
<keyword evidence="1" id="KW-0812">Transmembrane</keyword>
<gene>
    <name evidence="2" type="ORF">H6H04_13820</name>
</gene>
<protein>
    <submittedName>
        <fullName evidence="2">Metal-dependent hydrolase</fullName>
    </submittedName>
</protein>
<accession>A0ABR6Y466</accession>
<keyword evidence="1" id="KW-0472">Membrane</keyword>
<dbReference type="Pfam" id="PF04307">
    <property type="entry name" value="YdjM"/>
    <property type="match status" value="1"/>
</dbReference>
<dbReference type="EMBL" id="JACOME010000004">
    <property type="protein sequence ID" value="MBC3847469.1"/>
    <property type="molecule type" value="Genomic_DNA"/>
</dbReference>
<dbReference type="RefSeq" id="WP_186846586.1">
    <property type="nucleotide sequence ID" value="NZ_JACOME010000004.1"/>
</dbReference>
<feature type="transmembrane region" description="Helical" evidence="1">
    <location>
        <begin position="58"/>
        <end position="76"/>
    </location>
</feature>
<dbReference type="PANTHER" id="PTHR35531">
    <property type="entry name" value="INNER MEMBRANE PROTEIN YBCI-RELATED"/>
    <property type="match status" value="1"/>
</dbReference>
<reference evidence="2 3" key="1">
    <citation type="submission" date="2020-08" db="EMBL/GenBank/DDBJ databases">
        <title>Winogradskyella ouciana sp. nov., isolated from the hadal seawater of the Mariana Trench.</title>
        <authorList>
            <person name="He X."/>
        </authorList>
    </citation>
    <scope>NUCLEOTIDE SEQUENCE [LARGE SCALE GENOMIC DNA]</scope>
    <source>
        <strain evidence="2 3">KCTC 22026</strain>
    </source>
</reference>
<evidence type="ECO:0000313" key="3">
    <source>
        <dbReference type="Proteomes" id="UP000607435"/>
    </source>
</evidence>
<comment type="caution">
    <text evidence="2">The sequence shown here is derived from an EMBL/GenBank/DDBJ whole genome shotgun (WGS) entry which is preliminary data.</text>
</comment>
<organism evidence="2 3">
    <name type="scientific">Winogradskyella echinorum</name>
    <dbReference type="NCBI Taxonomy" id="538189"/>
    <lineage>
        <taxon>Bacteria</taxon>
        <taxon>Pseudomonadati</taxon>
        <taxon>Bacteroidota</taxon>
        <taxon>Flavobacteriia</taxon>
        <taxon>Flavobacteriales</taxon>
        <taxon>Flavobacteriaceae</taxon>
        <taxon>Winogradskyella</taxon>
    </lineage>
</organism>
<feature type="transmembrane region" description="Helical" evidence="1">
    <location>
        <begin position="150"/>
        <end position="167"/>
    </location>
</feature>
<evidence type="ECO:0000256" key="1">
    <source>
        <dbReference type="SAM" id="Phobius"/>
    </source>
</evidence>
<feature type="transmembrane region" description="Helical" evidence="1">
    <location>
        <begin position="83"/>
        <end position="99"/>
    </location>
</feature>
<dbReference type="Proteomes" id="UP000607435">
    <property type="component" value="Unassembled WGS sequence"/>
</dbReference>
<keyword evidence="1" id="KW-1133">Transmembrane helix</keyword>
<dbReference type="InterPro" id="IPR007404">
    <property type="entry name" value="YdjM-like"/>
</dbReference>
<keyword evidence="2" id="KW-0378">Hydrolase</keyword>
<feature type="transmembrane region" description="Helical" evidence="1">
    <location>
        <begin position="25"/>
        <end position="46"/>
    </location>
</feature>
<evidence type="ECO:0000313" key="2">
    <source>
        <dbReference type="EMBL" id="MBC3847469.1"/>
    </source>
</evidence>
<proteinExistence type="predicted"/>